<dbReference type="PANTHER" id="PTHR23150:SF19">
    <property type="entry name" value="FORMYLGLYCINE-GENERATING ENZYME"/>
    <property type="match status" value="1"/>
</dbReference>
<organism evidence="3 4">
    <name type="scientific">Rhodanobacter terrae</name>
    <dbReference type="NCBI Taxonomy" id="418647"/>
    <lineage>
        <taxon>Bacteria</taxon>
        <taxon>Pseudomonadati</taxon>
        <taxon>Pseudomonadota</taxon>
        <taxon>Gammaproteobacteria</taxon>
        <taxon>Lysobacterales</taxon>
        <taxon>Rhodanobacteraceae</taxon>
        <taxon>Rhodanobacter</taxon>
    </lineage>
</organism>
<accession>A0ABW0SXL4</accession>
<name>A0ABW0SXL4_9GAMM</name>
<reference evidence="4" key="1">
    <citation type="journal article" date="2019" name="Int. J. Syst. Evol. Microbiol.">
        <title>The Global Catalogue of Microorganisms (GCM) 10K type strain sequencing project: providing services to taxonomists for standard genome sequencing and annotation.</title>
        <authorList>
            <consortium name="The Broad Institute Genomics Platform"/>
            <consortium name="The Broad Institute Genome Sequencing Center for Infectious Disease"/>
            <person name="Wu L."/>
            <person name="Ma J."/>
        </authorList>
    </citation>
    <scope>NUCLEOTIDE SEQUENCE [LARGE SCALE GENOMIC DNA]</scope>
    <source>
        <strain evidence="4">CGMCC 1.13587</strain>
    </source>
</reference>
<comment type="caution">
    <text evidence="3">The sequence shown here is derived from an EMBL/GenBank/DDBJ whole genome shotgun (WGS) entry which is preliminary data.</text>
</comment>
<dbReference type="PANTHER" id="PTHR23150">
    <property type="entry name" value="SULFATASE MODIFYING FACTOR 1, 2"/>
    <property type="match status" value="1"/>
</dbReference>
<dbReference type="Proteomes" id="UP001596111">
    <property type="component" value="Unassembled WGS sequence"/>
</dbReference>
<dbReference type="Pfam" id="PF03781">
    <property type="entry name" value="FGE-sulfatase"/>
    <property type="match status" value="1"/>
</dbReference>
<keyword evidence="1" id="KW-0732">Signal</keyword>
<feature type="domain" description="Sulfatase-modifying factor enzyme-like" evidence="2">
    <location>
        <begin position="37"/>
        <end position="270"/>
    </location>
</feature>
<dbReference type="EMBL" id="JBHSNG010000011">
    <property type="protein sequence ID" value="MFC5581809.1"/>
    <property type="molecule type" value="Genomic_DNA"/>
</dbReference>
<dbReference type="SUPFAM" id="SSF56436">
    <property type="entry name" value="C-type lectin-like"/>
    <property type="match status" value="1"/>
</dbReference>
<protein>
    <submittedName>
        <fullName evidence="3">Formylglycine-generating enzyme family protein</fullName>
    </submittedName>
</protein>
<dbReference type="InterPro" id="IPR051043">
    <property type="entry name" value="Sulfatase_Mod_Factor_Kinase"/>
</dbReference>
<dbReference type="InterPro" id="IPR042095">
    <property type="entry name" value="SUMF_sf"/>
</dbReference>
<dbReference type="InterPro" id="IPR005532">
    <property type="entry name" value="SUMF_dom"/>
</dbReference>
<feature type="chain" id="PRO_5046517768" evidence="1">
    <location>
        <begin position="38"/>
        <end position="272"/>
    </location>
</feature>
<evidence type="ECO:0000256" key="1">
    <source>
        <dbReference type="SAM" id="SignalP"/>
    </source>
</evidence>
<sequence>MALPTGVATGRSCRNMPMIFRQFALVLRLLLPFAAKAADYVRIPAGEFESALAIDGHAAHLRLAAFSMRNEPVTNAEFLAFVRQHPEWRRGQVPSLLAGSGYLSQWRGPLEPGEAGLPDRPVTQVSWFAARAYCDSERARLPNWYEWEYVAAADATRTDARRDPVRNQDLLSAIQESGGIPPGAIGTRPANVYGVRDLNRLLWEWTGDYAAMFPNSDARVPGSVANLALCGGSALAFADKNQYALMMRVAALTVLEPADTAPRVGFRCVRDP</sequence>
<dbReference type="Gene3D" id="3.90.1580.10">
    <property type="entry name" value="paralog of FGE (formylglycine-generating enzyme)"/>
    <property type="match status" value="1"/>
</dbReference>
<evidence type="ECO:0000259" key="2">
    <source>
        <dbReference type="Pfam" id="PF03781"/>
    </source>
</evidence>
<gene>
    <name evidence="3" type="ORF">ACFPPB_11870</name>
</gene>
<keyword evidence="4" id="KW-1185">Reference proteome</keyword>
<dbReference type="InterPro" id="IPR016187">
    <property type="entry name" value="CTDL_fold"/>
</dbReference>
<dbReference type="RefSeq" id="WP_377327298.1">
    <property type="nucleotide sequence ID" value="NZ_JBHSNG010000011.1"/>
</dbReference>
<proteinExistence type="predicted"/>
<evidence type="ECO:0000313" key="3">
    <source>
        <dbReference type="EMBL" id="MFC5581809.1"/>
    </source>
</evidence>
<evidence type="ECO:0000313" key="4">
    <source>
        <dbReference type="Proteomes" id="UP001596111"/>
    </source>
</evidence>
<feature type="signal peptide" evidence="1">
    <location>
        <begin position="1"/>
        <end position="37"/>
    </location>
</feature>